<dbReference type="EnsemblPlants" id="Bo7g056400.1">
    <property type="protein sequence ID" value="Bo7g056400.1"/>
    <property type="gene ID" value="Bo7g056400"/>
</dbReference>
<evidence type="ECO:0000313" key="1">
    <source>
        <dbReference type="EnsemblPlants" id="Bo7g056400.1"/>
    </source>
</evidence>
<protein>
    <submittedName>
        <fullName evidence="1">Uncharacterized protein</fullName>
    </submittedName>
</protein>
<accession>A0A0D3D769</accession>
<proteinExistence type="predicted"/>
<keyword evidence="2" id="KW-1185">Reference proteome</keyword>
<dbReference type="Gramene" id="Bo7g056400.1">
    <property type="protein sequence ID" value="Bo7g056400.1"/>
    <property type="gene ID" value="Bo7g056400"/>
</dbReference>
<organism evidence="1 2">
    <name type="scientific">Brassica oleracea var. oleracea</name>
    <dbReference type="NCBI Taxonomy" id="109376"/>
    <lineage>
        <taxon>Eukaryota</taxon>
        <taxon>Viridiplantae</taxon>
        <taxon>Streptophyta</taxon>
        <taxon>Embryophyta</taxon>
        <taxon>Tracheophyta</taxon>
        <taxon>Spermatophyta</taxon>
        <taxon>Magnoliopsida</taxon>
        <taxon>eudicotyledons</taxon>
        <taxon>Gunneridae</taxon>
        <taxon>Pentapetalae</taxon>
        <taxon>rosids</taxon>
        <taxon>malvids</taxon>
        <taxon>Brassicales</taxon>
        <taxon>Brassicaceae</taxon>
        <taxon>Brassiceae</taxon>
        <taxon>Brassica</taxon>
    </lineage>
</organism>
<dbReference type="HOGENOM" id="CLU_2708273_0_0_1"/>
<name>A0A0D3D769_BRAOL</name>
<sequence>MNFYRFGVSRVVILDDVSLVSQLMMERPGKKFCTRYVIMLHCHMFLHTFLFLREKATVRPKKVRDDTRKRMRR</sequence>
<dbReference type="Proteomes" id="UP000032141">
    <property type="component" value="Chromosome C7"/>
</dbReference>
<dbReference type="AlphaFoldDB" id="A0A0D3D769"/>
<evidence type="ECO:0000313" key="2">
    <source>
        <dbReference type="Proteomes" id="UP000032141"/>
    </source>
</evidence>
<reference evidence="1 2" key="1">
    <citation type="journal article" date="2014" name="Genome Biol.">
        <title>Transcriptome and methylome profiling reveals relics of genome dominance in the mesopolyploid Brassica oleracea.</title>
        <authorList>
            <person name="Parkin I.A."/>
            <person name="Koh C."/>
            <person name="Tang H."/>
            <person name="Robinson S.J."/>
            <person name="Kagale S."/>
            <person name="Clarke W.E."/>
            <person name="Town C.D."/>
            <person name="Nixon J."/>
            <person name="Krishnakumar V."/>
            <person name="Bidwell S.L."/>
            <person name="Denoeud F."/>
            <person name="Belcram H."/>
            <person name="Links M.G."/>
            <person name="Just J."/>
            <person name="Clarke C."/>
            <person name="Bender T."/>
            <person name="Huebert T."/>
            <person name="Mason A.S."/>
            <person name="Pires J.C."/>
            <person name="Barker G."/>
            <person name="Moore J."/>
            <person name="Walley P.G."/>
            <person name="Manoli S."/>
            <person name="Batley J."/>
            <person name="Edwards D."/>
            <person name="Nelson M.N."/>
            <person name="Wang X."/>
            <person name="Paterson A.H."/>
            <person name="King G."/>
            <person name="Bancroft I."/>
            <person name="Chalhoub B."/>
            <person name="Sharpe A.G."/>
        </authorList>
    </citation>
    <scope>NUCLEOTIDE SEQUENCE</scope>
    <source>
        <strain evidence="1 2">cv. TO1000</strain>
    </source>
</reference>
<reference evidence="1" key="2">
    <citation type="submission" date="2015-03" db="UniProtKB">
        <authorList>
            <consortium name="EnsemblPlants"/>
        </authorList>
    </citation>
    <scope>IDENTIFICATION</scope>
</reference>